<dbReference type="AlphaFoldDB" id="A0A6G6W9J5"/>
<feature type="chain" id="PRO_5026029439" evidence="1">
    <location>
        <begin position="27"/>
        <end position="183"/>
    </location>
</feature>
<gene>
    <name evidence="2" type="ORF">G5V58_02650</name>
</gene>
<dbReference type="KEGG" id="nano:G5V58_02650"/>
<reference evidence="2 3" key="1">
    <citation type="submission" date="2020-02" db="EMBL/GenBank/DDBJ databases">
        <title>Full genome sequence of Nocardioides sp. R-3366.</title>
        <authorList>
            <person name="Im W.-T."/>
        </authorList>
    </citation>
    <scope>NUCLEOTIDE SEQUENCE [LARGE SCALE GENOMIC DNA]</scope>
    <source>
        <strain evidence="2 3">R-3366</strain>
    </source>
</reference>
<evidence type="ECO:0000256" key="1">
    <source>
        <dbReference type="SAM" id="SignalP"/>
    </source>
</evidence>
<protein>
    <submittedName>
        <fullName evidence="2">Uncharacterized protein</fullName>
    </submittedName>
</protein>
<feature type="signal peptide" evidence="1">
    <location>
        <begin position="1"/>
        <end position="26"/>
    </location>
</feature>
<sequence length="183" mass="19799">MRRLLALATALLGPLALVLVQPDAHAQGYPSLAKVTDRAGDAPAGVDLLSGRYQLSVGSARRATFQVRVKKLTDTTFLAFEVHPEAEGWDRIAVYRENGRTVAKMYFIDTGEEYPVPTPVPRACPDLSVTWAPGRGEVTVTAPWRCFQAASSAYAPFEFQAYSRVGGQPGGAKDSLPAKDLDF</sequence>
<dbReference type="Proteomes" id="UP000502996">
    <property type="component" value="Chromosome"/>
</dbReference>
<accession>A0A6G6W9J5</accession>
<name>A0A6G6W9J5_9ACTN</name>
<organism evidence="2 3">
    <name type="scientific">Nocardioides anomalus</name>
    <dbReference type="NCBI Taxonomy" id="2712223"/>
    <lineage>
        <taxon>Bacteria</taxon>
        <taxon>Bacillati</taxon>
        <taxon>Actinomycetota</taxon>
        <taxon>Actinomycetes</taxon>
        <taxon>Propionibacteriales</taxon>
        <taxon>Nocardioidaceae</taxon>
        <taxon>Nocardioides</taxon>
    </lineage>
</organism>
<evidence type="ECO:0000313" key="3">
    <source>
        <dbReference type="Proteomes" id="UP000502996"/>
    </source>
</evidence>
<dbReference type="RefSeq" id="WP_165228513.1">
    <property type="nucleotide sequence ID" value="NZ_CP049257.1"/>
</dbReference>
<dbReference type="EMBL" id="CP049257">
    <property type="protein sequence ID" value="QIG41823.1"/>
    <property type="molecule type" value="Genomic_DNA"/>
</dbReference>
<proteinExistence type="predicted"/>
<evidence type="ECO:0000313" key="2">
    <source>
        <dbReference type="EMBL" id="QIG41823.1"/>
    </source>
</evidence>
<keyword evidence="3" id="KW-1185">Reference proteome</keyword>
<keyword evidence="1" id="KW-0732">Signal</keyword>